<organism evidence="3">
    <name type="scientific">Rhodopseudomonas palustris (strain BisA53)</name>
    <dbReference type="NCBI Taxonomy" id="316055"/>
    <lineage>
        <taxon>Bacteria</taxon>
        <taxon>Pseudomonadati</taxon>
        <taxon>Pseudomonadota</taxon>
        <taxon>Alphaproteobacteria</taxon>
        <taxon>Hyphomicrobiales</taxon>
        <taxon>Nitrobacteraceae</taxon>
        <taxon>Rhodopseudomonas</taxon>
    </lineage>
</organism>
<name>Q07RU0_RHOP5</name>
<protein>
    <submittedName>
        <fullName evidence="3">Addiction module toxin, RelE/StbE family</fullName>
    </submittedName>
</protein>
<dbReference type="GO" id="GO:0006415">
    <property type="term" value="P:translational termination"/>
    <property type="evidence" value="ECO:0007669"/>
    <property type="project" value="TreeGrafter"/>
</dbReference>
<dbReference type="PANTHER" id="PTHR40588">
    <property type="entry name" value="MRNA INTERFERASE TOXIN YAFQ"/>
    <property type="match status" value="1"/>
</dbReference>
<dbReference type="KEGG" id="rpe:RPE_1392"/>
<dbReference type="SUPFAM" id="SSF143011">
    <property type="entry name" value="RelE-like"/>
    <property type="match status" value="1"/>
</dbReference>
<dbReference type="HOGENOM" id="CLU_161929_4_1_5"/>
<dbReference type="PIRSF" id="PIRSF006156">
    <property type="entry name" value="YafQ"/>
    <property type="match status" value="1"/>
</dbReference>
<dbReference type="AlphaFoldDB" id="Q07RU0"/>
<keyword evidence="1" id="KW-1277">Toxin-antitoxin system</keyword>
<evidence type="ECO:0000256" key="2">
    <source>
        <dbReference type="PIRSR" id="PIRSR006156-1"/>
    </source>
</evidence>
<dbReference type="InterPro" id="IPR035093">
    <property type="entry name" value="RelE/ParE_toxin_dom_sf"/>
</dbReference>
<sequence>MKELDQTGSFKRDLKRIAKRDYDLAKLAAILTLLQTDQPLPVACRPHALKGKWRGFLECHIGPDWLLIYQTDATRVLLVRTGTHSDLFDE</sequence>
<feature type="active site" description="Proton donor" evidence="2">
    <location>
        <position position="84"/>
    </location>
</feature>
<dbReference type="InterPro" id="IPR004386">
    <property type="entry name" value="Toxin_YafQ-like"/>
</dbReference>
<dbReference type="InterPro" id="IPR007712">
    <property type="entry name" value="RelE/ParE_toxin"/>
</dbReference>
<dbReference type="GO" id="GO:0006402">
    <property type="term" value="P:mRNA catabolic process"/>
    <property type="evidence" value="ECO:0007669"/>
    <property type="project" value="TreeGrafter"/>
</dbReference>
<accession>Q07RU0</accession>
<dbReference type="GO" id="GO:0004521">
    <property type="term" value="F:RNA endonuclease activity"/>
    <property type="evidence" value="ECO:0007669"/>
    <property type="project" value="TreeGrafter"/>
</dbReference>
<dbReference type="EMBL" id="CP000463">
    <property type="protein sequence ID" value="ABJ05344.1"/>
    <property type="molecule type" value="Genomic_DNA"/>
</dbReference>
<dbReference type="OrthoDB" id="7030467at2"/>
<dbReference type="Gene3D" id="3.30.2310.20">
    <property type="entry name" value="RelE-like"/>
    <property type="match status" value="1"/>
</dbReference>
<dbReference type="Pfam" id="PF15738">
    <property type="entry name" value="YafQ_toxin"/>
    <property type="match status" value="1"/>
</dbReference>
<dbReference type="eggNOG" id="COG3041">
    <property type="taxonomic scope" value="Bacteria"/>
</dbReference>
<dbReference type="STRING" id="316055.RPE_1392"/>
<proteinExistence type="predicted"/>
<reference evidence="3" key="1">
    <citation type="submission" date="2006-09" db="EMBL/GenBank/DDBJ databases">
        <title>Complete sequence of Rhodopseudomonas palustris BisA53.</title>
        <authorList>
            <consortium name="US DOE Joint Genome Institute"/>
            <person name="Copeland A."/>
            <person name="Lucas S."/>
            <person name="Lapidus A."/>
            <person name="Barry K."/>
            <person name="Detter J.C."/>
            <person name="Glavina del Rio T."/>
            <person name="Hammon N."/>
            <person name="Israni S."/>
            <person name="Dalin E."/>
            <person name="Tice H."/>
            <person name="Pitluck S."/>
            <person name="Chain P."/>
            <person name="Malfatti S."/>
            <person name="Shin M."/>
            <person name="Vergez L."/>
            <person name="Schmutz J."/>
            <person name="Larimer F."/>
            <person name="Land M."/>
            <person name="Hauser L."/>
            <person name="Pelletier D.A."/>
            <person name="Kyrpides N."/>
            <person name="Kim E."/>
            <person name="Harwood C.S."/>
            <person name="Oda Y."/>
            <person name="Richardson P."/>
        </authorList>
    </citation>
    <scope>NUCLEOTIDE SEQUENCE [LARGE SCALE GENOMIC DNA]</scope>
    <source>
        <strain evidence="3">BisA53</strain>
    </source>
</reference>
<dbReference type="NCBIfam" id="TIGR02385">
    <property type="entry name" value="RelE_StbE"/>
    <property type="match status" value="1"/>
</dbReference>
<evidence type="ECO:0000256" key="1">
    <source>
        <dbReference type="ARBA" id="ARBA00022649"/>
    </source>
</evidence>
<gene>
    <name evidence="3" type="ordered locus">RPE_1392</name>
</gene>
<evidence type="ECO:0000313" key="3">
    <source>
        <dbReference type="EMBL" id="ABJ05344.1"/>
    </source>
</evidence>
<dbReference type="PANTHER" id="PTHR40588:SF1">
    <property type="entry name" value="MRNA INTERFERASE TOXIN YAFQ"/>
    <property type="match status" value="1"/>
</dbReference>